<evidence type="ECO:0000256" key="4">
    <source>
        <dbReference type="ARBA" id="ARBA00022475"/>
    </source>
</evidence>
<dbReference type="SMART" id="SM00304">
    <property type="entry name" value="HAMP"/>
    <property type="match status" value="1"/>
</dbReference>
<dbReference type="SUPFAM" id="SSF47384">
    <property type="entry name" value="Homodimeric domain of signal transducing histidine kinase"/>
    <property type="match status" value="1"/>
</dbReference>
<dbReference type="CDD" id="cd06225">
    <property type="entry name" value="HAMP"/>
    <property type="match status" value="1"/>
</dbReference>
<accession>A0A4Y5YZ71</accession>
<evidence type="ECO:0000256" key="2">
    <source>
        <dbReference type="ARBA" id="ARBA00004429"/>
    </source>
</evidence>
<dbReference type="Pfam" id="PF00672">
    <property type="entry name" value="HAMP"/>
    <property type="match status" value="1"/>
</dbReference>
<dbReference type="PANTHER" id="PTHR44936:SF5">
    <property type="entry name" value="SENSOR HISTIDINE KINASE ENVZ"/>
    <property type="match status" value="1"/>
</dbReference>
<gene>
    <name evidence="18" type="ORF">FIV34_02925</name>
</gene>
<keyword evidence="7" id="KW-0808">Transferase</keyword>
<dbReference type="RefSeq" id="WP_139979516.1">
    <property type="nucleotide sequence ID" value="NZ_CP041046.1"/>
</dbReference>
<dbReference type="InterPro" id="IPR004358">
    <property type="entry name" value="Sig_transdc_His_kin-like_C"/>
</dbReference>
<dbReference type="CDD" id="cd00082">
    <property type="entry name" value="HisKA"/>
    <property type="match status" value="1"/>
</dbReference>
<dbReference type="PRINTS" id="PR00344">
    <property type="entry name" value="BCTRLSENSOR"/>
</dbReference>
<dbReference type="InterPro" id="IPR036890">
    <property type="entry name" value="HATPase_C_sf"/>
</dbReference>
<dbReference type="Pfam" id="PF02518">
    <property type="entry name" value="HATPase_c"/>
    <property type="match status" value="1"/>
</dbReference>
<evidence type="ECO:0000256" key="11">
    <source>
        <dbReference type="ARBA" id="ARBA00022840"/>
    </source>
</evidence>
<keyword evidence="12 15" id="KW-1133">Transmembrane helix</keyword>
<evidence type="ECO:0000256" key="15">
    <source>
        <dbReference type="SAM" id="Phobius"/>
    </source>
</evidence>
<name>A0A4Y5YZ71_9GAMM</name>
<evidence type="ECO:0000256" key="7">
    <source>
        <dbReference type="ARBA" id="ARBA00022679"/>
    </source>
</evidence>
<dbReference type="KEGG" id="lpy:FIV34_02925"/>
<evidence type="ECO:0000256" key="8">
    <source>
        <dbReference type="ARBA" id="ARBA00022692"/>
    </source>
</evidence>
<dbReference type="PROSITE" id="PS50885">
    <property type="entry name" value="HAMP"/>
    <property type="match status" value="1"/>
</dbReference>
<dbReference type="OrthoDB" id="9804645at2"/>
<evidence type="ECO:0000313" key="18">
    <source>
        <dbReference type="EMBL" id="QDE38231.1"/>
    </source>
</evidence>
<dbReference type="AlphaFoldDB" id="A0A4Y5YZ71"/>
<dbReference type="Gene3D" id="1.10.287.130">
    <property type="match status" value="1"/>
</dbReference>
<feature type="transmembrane region" description="Helical" evidence="15">
    <location>
        <begin position="177"/>
        <end position="199"/>
    </location>
</feature>
<protein>
    <recommendedName>
        <fullName evidence="3">histidine kinase</fullName>
        <ecNumber evidence="3">2.7.13.3</ecNumber>
    </recommendedName>
</protein>
<dbReference type="GO" id="GO:0005524">
    <property type="term" value="F:ATP binding"/>
    <property type="evidence" value="ECO:0007669"/>
    <property type="project" value="UniProtKB-KW"/>
</dbReference>
<comment type="subcellular location">
    <subcellularLocation>
        <location evidence="2">Cell inner membrane</location>
        <topology evidence="2">Multi-pass membrane protein</topology>
    </subcellularLocation>
</comment>
<dbReference type="InterPro" id="IPR036097">
    <property type="entry name" value="HisK_dim/P_sf"/>
</dbReference>
<keyword evidence="6" id="KW-0597">Phosphoprotein</keyword>
<dbReference type="Gene3D" id="3.30.565.10">
    <property type="entry name" value="Histidine kinase-like ATPase, C-terminal domain"/>
    <property type="match status" value="1"/>
</dbReference>
<dbReference type="InterPro" id="IPR050980">
    <property type="entry name" value="2C_sensor_his_kinase"/>
</dbReference>
<evidence type="ECO:0000259" key="16">
    <source>
        <dbReference type="PROSITE" id="PS50109"/>
    </source>
</evidence>
<dbReference type="SUPFAM" id="SSF55874">
    <property type="entry name" value="ATPase domain of HSP90 chaperone/DNA topoisomerase II/histidine kinase"/>
    <property type="match status" value="1"/>
</dbReference>
<dbReference type="PROSITE" id="PS50109">
    <property type="entry name" value="HIS_KIN"/>
    <property type="match status" value="1"/>
</dbReference>
<evidence type="ECO:0000313" key="19">
    <source>
        <dbReference type="Proteomes" id="UP000316093"/>
    </source>
</evidence>
<sequence length="457" mass="49144">MMRIPRMSIFARSFLMMSCALLVAEAIGFLVFSVKPPRPTASAGLFDIVAALRPDLQAFGHPFDGGRGPGEMGPPGGFGPPHGTDIEVAVASAPPVASDGYDEGMSSHVAERLAGMLATDRTNLRVFATTAGFGPIAGPMRATIGPGSVIALRQDDGTWRVASVPPMPFTDTVSARLLWMLGLGLLVMLPLAGLFASALSSPIRRFAEAAHRLGGDSGAPPVPREGPTEMRQAVDAFNAMQARMNRMMQERTHMIAAIAHDLRTPLTRLSFRLDGLPAPLGEKVDADIQEMRTMIAAALDFIRDRSSGAHRQPLDFRLLVESVADDLVDVGHDVALQAGQPITVDGDPLALRRVVMNLVENGLKYGDRVRMRLRFQGEACILEVDDDGPGIPEMMQRQVFEPFFRLEASRNRDTGGIGLGLASVRAIVSEHGGQVELRNRREGGLRASVTLPARLHA</sequence>
<dbReference type="SMART" id="SM00387">
    <property type="entry name" value="HATPase_c"/>
    <property type="match status" value="1"/>
</dbReference>
<evidence type="ECO:0000256" key="1">
    <source>
        <dbReference type="ARBA" id="ARBA00000085"/>
    </source>
</evidence>
<comment type="catalytic activity">
    <reaction evidence="1">
        <text>ATP + protein L-histidine = ADP + protein N-phospho-L-histidine.</text>
        <dbReference type="EC" id="2.7.13.3"/>
    </reaction>
</comment>
<keyword evidence="19" id="KW-1185">Reference proteome</keyword>
<evidence type="ECO:0000256" key="6">
    <source>
        <dbReference type="ARBA" id="ARBA00022553"/>
    </source>
</evidence>
<dbReference type="EMBL" id="CP041046">
    <property type="protein sequence ID" value="QDE38231.1"/>
    <property type="molecule type" value="Genomic_DNA"/>
</dbReference>
<dbReference type="InterPro" id="IPR003661">
    <property type="entry name" value="HisK_dim/P_dom"/>
</dbReference>
<keyword evidence="8 15" id="KW-0812">Transmembrane</keyword>
<dbReference type="InterPro" id="IPR005467">
    <property type="entry name" value="His_kinase_dom"/>
</dbReference>
<evidence type="ECO:0000256" key="9">
    <source>
        <dbReference type="ARBA" id="ARBA00022741"/>
    </source>
</evidence>
<dbReference type="GO" id="GO:0005886">
    <property type="term" value="C:plasma membrane"/>
    <property type="evidence" value="ECO:0007669"/>
    <property type="project" value="UniProtKB-SubCell"/>
</dbReference>
<reference evidence="18 19" key="1">
    <citation type="submission" date="2019-06" db="EMBL/GenBank/DDBJ databases">
        <title>A complete genome sequence for Luteibacter pinisoli MAH-14.</title>
        <authorList>
            <person name="Baltrus D.A."/>
        </authorList>
    </citation>
    <scope>NUCLEOTIDE SEQUENCE [LARGE SCALE GENOMIC DNA]</scope>
    <source>
        <strain evidence="18 19">MAH-14</strain>
    </source>
</reference>
<keyword evidence="4" id="KW-1003">Cell membrane</keyword>
<keyword evidence="9" id="KW-0547">Nucleotide-binding</keyword>
<dbReference type="GO" id="GO:0000155">
    <property type="term" value="F:phosphorelay sensor kinase activity"/>
    <property type="evidence" value="ECO:0007669"/>
    <property type="project" value="InterPro"/>
</dbReference>
<dbReference type="InterPro" id="IPR003660">
    <property type="entry name" value="HAMP_dom"/>
</dbReference>
<evidence type="ECO:0000256" key="10">
    <source>
        <dbReference type="ARBA" id="ARBA00022777"/>
    </source>
</evidence>
<dbReference type="PANTHER" id="PTHR44936">
    <property type="entry name" value="SENSOR PROTEIN CREC"/>
    <property type="match status" value="1"/>
</dbReference>
<keyword evidence="11" id="KW-0067">ATP-binding</keyword>
<evidence type="ECO:0000256" key="3">
    <source>
        <dbReference type="ARBA" id="ARBA00012438"/>
    </source>
</evidence>
<keyword evidence="5" id="KW-0997">Cell inner membrane</keyword>
<keyword evidence="10" id="KW-0418">Kinase</keyword>
<dbReference type="SMART" id="SM00388">
    <property type="entry name" value="HisKA"/>
    <property type="match status" value="1"/>
</dbReference>
<evidence type="ECO:0000259" key="17">
    <source>
        <dbReference type="PROSITE" id="PS50885"/>
    </source>
</evidence>
<evidence type="ECO:0000256" key="12">
    <source>
        <dbReference type="ARBA" id="ARBA00022989"/>
    </source>
</evidence>
<feature type="domain" description="HAMP" evidence="17">
    <location>
        <begin position="197"/>
        <end position="249"/>
    </location>
</feature>
<evidence type="ECO:0000256" key="5">
    <source>
        <dbReference type="ARBA" id="ARBA00022519"/>
    </source>
</evidence>
<dbReference type="InterPro" id="IPR003594">
    <property type="entry name" value="HATPase_dom"/>
</dbReference>
<feature type="domain" description="Histidine kinase" evidence="16">
    <location>
        <begin position="257"/>
        <end position="455"/>
    </location>
</feature>
<evidence type="ECO:0000256" key="13">
    <source>
        <dbReference type="ARBA" id="ARBA00023012"/>
    </source>
</evidence>
<dbReference type="CDD" id="cd00075">
    <property type="entry name" value="HATPase"/>
    <property type="match status" value="1"/>
</dbReference>
<organism evidence="18 19">
    <name type="scientific">Luteibacter pinisoli</name>
    <dbReference type="NCBI Taxonomy" id="2589080"/>
    <lineage>
        <taxon>Bacteria</taxon>
        <taxon>Pseudomonadati</taxon>
        <taxon>Pseudomonadota</taxon>
        <taxon>Gammaproteobacteria</taxon>
        <taxon>Lysobacterales</taxon>
        <taxon>Rhodanobacteraceae</taxon>
        <taxon>Luteibacter</taxon>
    </lineage>
</organism>
<proteinExistence type="predicted"/>
<keyword evidence="13" id="KW-0902">Two-component regulatory system</keyword>
<keyword evidence="14 15" id="KW-0472">Membrane</keyword>
<dbReference type="Proteomes" id="UP000316093">
    <property type="component" value="Chromosome"/>
</dbReference>
<evidence type="ECO:0000256" key="14">
    <source>
        <dbReference type="ARBA" id="ARBA00023136"/>
    </source>
</evidence>
<dbReference type="EC" id="2.7.13.3" evidence="3"/>